<dbReference type="PANTHER" id="PTHR12677">
    <property type="entry name" value="GOLGI APPARATUS MEMBRANE PROTEIN TVP38-RELATED"/>
    <property type="match status" value="1"/>
</dbReference>
<evidence type="ECO:0000256" key="6">
    <source>
        <dbReference type="RuleBase" id="RU366058"/>
    </source>
</evidence>
<accession>A0A9D1DZN7</accession>
<dbReference type="GO" id="GO:0005886">
    <property type="term" value="C:plasma membrane"/>
    <property type="evidence" value="ECO:0007669"/>
    <property type="project" value="UniProtKB-SubCell"/>
</dbReference>
<feature type="transmembrane region" description="Helical" evidence="6">
    <location>
        <begin position="63"/>
        <end position="84"/>
    </location>
</feature>
<feature type="transmembrane region" description="Helical" evidence="6">
    <location>
        <begin position="12"/>
        <end position="33"/>
    </location>
</feature>
<dbReference type="Proteomes" id="UP000824241">
    <property type="component" value="Unassembled WGS sequence"/>
</dbReference>
<gene>
    <name evidence="8" type="ORF">IAB37_09535</name>
</gene>
<comment type="subcellular location">
    <subcellularLocation>
        <location evidence="1 6">Cell membrane</location>
        <topology evidence="1 6">Multi-pass membrane protein</topology>
    </subcellularLocation>
</comment>
<sequence>MDNRTIQKVMQIVSAVGLIASIGLIIAGWKAGLFTSPEAMSAFVTGLGAAGIIVFVLFQAVQVVVPILPGSLGCLVGVMMYGAWGGFALNYIGICAGSLLAFGIAKVCGRPLMHKLFSEKLINKYDHWTSEKKTFTRLLAVAIAMPVAPDDFLCYLAGTTRMKWKVFTAIILLCKPFGIAAYSLGLTVLWQQLLKLIG</sequence>
<evidence type="ECO:0000256" key="4">
    <source>
        <dbReference type="ARBA" id="ARBA00022989"/>
    </source>
</evidence>
<evidence type="ECO:0000256" key="3">
    <source>
        <dbReference type="ARBA" id="ARBA00022692"/>
    </source>
</evidence>
<keyword evidence="4 6" id="KW-1133">Transmembrane helix</keyword>
<reference evidence="8" key="1">
    <citation type="submission" date="2020-10" db="EMBL/GenBank/DDBJ databases">
        <authorList>
            <person name="Gilroy R."/>
        </authorList>
    </citation>
    <scope>NUCLEOTIDE SEQUENCE</scope>
    <source>
        <strain evidence="8">CHK189-12415</strain>
    </source>
</reference>
<evidence type="ECO:0000313" key="8">
    <source>
        <dbReference type="EMBL" id="HIR61801.1"/>
    </source>
</evidence>
<name>A0A9D1DZN7_9FIRM</name>
<evidence type="ECO:0000256" key="5">
    <source>
        <dbReference type="ARBA" id="ARBA00023136"/>
    </source>
</evidence>
<feature type="transmembrane region" description="Helical" evidence="6">
    <location>
        <begin position="39"/>
        <end position="58"/>
    </location>
</feature>
<dbReference type="Pfam" id="PF09335">
    <property type="entry name" value="VTT_dom"/>
    <property type="match status" value="1"/>
</dbReference>
<protein>
    <recommendedName>
        <fullName evidence="6">TVP38/TMEM64 family membrane protein</fullName>
    </recommendedName>
</protein>
<keyword evidence="5 6" id="KW-0472">Membrane</keyword>
<feature type="domain" description="VTT" evidence="7">
    <location>
        <begin position="69"/>
        <end position="183"/>
    </location>
</feature>
<evidence type="ECO:0000256" key="2">
    <source>
        <dbReference type="ARBA" id="ARBA00022475"/>
    </source>
</evidence>
<comment type="similarity">
    <text evidence="6">Belongs to the TVP38/TMEM64 family.</text>
</comment>
<feature type="transmembrane region" description="Helical" evidence="6">
    <location>
        <begin position="164"/>
        <end position="190"/>
    </location>
</feature>
<evidence type="ECO:0000313" key="9">
    <source>
        <dbReference type="Proteomes" id="UP000824241"/>
    </source>
</evidence>
<keyword evidence="2 6" id="KW-1003">Cell membrane</keyword>
<proteinExistence type="inferred from homology"/>
<dbReference type="InterPro" id="IPR032816">
    <property type="entry name" value="VTT_dom"/>
</dbReference>
<reference evidence="8" key="2">
    <citation type="journal article" date="2021" name="PeerJ">
        <title>Extensive microbial diversity within the chicken gut microbiome revealed by metagenomics and culture.</title>
        <authorList>
            <person name="Gilroy R."/>
            <person name="Ravi A."/>
            <person name="Getino M."/>
            <person name="Pursley I."/>
            <person name="Horton D.L."/>
            <person name="Alikhan N.F."/>
            <person name="Baker D."/>
            <person name="Gharbi K."/>
            <person name="Hall N."/>
            <person name="Watson M."/>
            <person name="Adriaenssens E.M."/>
            <person name="Foster-Nyarko E."/>
            <person name="Jarju S."/>
            <person name="Secka A."/>
            <person name="Antonio M."/>
            <person name="Oren A."/>
            <person name="Chaudhuri R.R."/>
            <person name="La Ragione R."/>
            <person name="Hildebrand F."/>
            <person name="Pallen M.J."/>
        </authorList>
    </citation>
    <scope>NUCLEOTIDE SEQUENCE</scope>
    <source>
        <strain evidence="8">CHK189-12415</strain>
    </source>
</reference>
<dbReference type="PANTHER" id="PTHR12677:SF49">
    <property type="entry name" value="TVP38_TMEM64 FAMILY MEMBRANE PROTEIN"/>
    <property type="match status" value="1"/>
</dbReference>
<dbReference type="EMBL" id="DVHA01000308">
    <property type="protein sequence ID" value="HIR61801.1"/>
    <property type="molecule type" value="Genomic_DNA"/>
</dbReference>
<dbReference type="AlphaFoldDB" id="A0A9D1DZN7"/>
<organism evidence="8 9">
    <name type="scientific">Candidatus Faecivivens stercoravium</name>
    <dbReference type="NCBI Taxonomy" id="2840803"/>
    <lineage>
        <taxon>Bacteria</taxon>
        <taxon>Bacillati</taxon>
        <taxon>Bacillota</taxon>
        <taxon>Clostridia</taxon>
        <taxon>Eubacteriales</taxon>
        <taxon>Oscillospiraceae</taxon>
        <taxon>Oscillospiraceae incertae sedis</taxon>
        <taxon>Candidatus Faecivivens</taxon>
    </lineage>
</organism>
<comment type="caution">
    <text evidence="8">The sequence shown here is derived from an EMBL/GenBank/DDBJ whole genome shotgun (WGS) entry which is preliminary data.</text>
</comment>
<evidence type="ECO:0000259" key="7">
    <source>
        <dbReference type="Pfam" id="PF09335"/>
    </source>
</evidence>
<evidence type="ECO:0000256" key="1">
    <source>
        <dbReference type="ARBA" id="ARBA00004651"/>
    </source>
</evidence>
<dbReference type="InterPro" id="IPR015414">
    <property type="entry name" value="TMEM64"/>
</dbReference>
<feature type="transmembrane region" description="Helical" evidence="6">
    <location>
        <begin position="90"/>
        <end position="113"/>
    </location>
</feature>
<keyword evidence="3 6" id="KW-0812">Transmembrane</keyword>